<dbReference type="EMBL" id="ML119211">
    <property type="protein sequence ID" value="RPB06874.1"/>
    <property type="molecule type" value="Genomic_DNA"/>
</dbReference>
<evidence type="ECO:0000256" key="1">
    <source>
        <dbReference type="SAM" id="MobiDB-lite"/>
    </source>
</evidence>
<accession>A0A3N4K8L8</accession>
<proteinExistence type="predicted"/>
<reference evidence="2 3" key="1">
    <citation type="journal article" date="2018" name="Nat. Ecol. Evol.">
        <title>Pezizomycetes genomes reveal the molecular basis of ectomycorrhizal truffle lifestyle.</title>
        <authorList>
            <person name="Murat C."/>
            <person name="Payen T."/>
            <person name="Noel B."/>
            <person name="Kuo A."/>
            <person name="Morin E."/>
            <person name="Chen J."/>
            <person name="Kohler A."/>
            <person name="Krizsan K."/>
            <person name="Balestrini R."/>
            <person name="Da Silva C."/>
            <person name="Montanini B."/>
            <person name="Hainaut M."/>
            <person name="Levati E."/>
            <person name="Barry K.W."/>
            <person name="Belfiori B."/>
            <person name="Cichocki N."/>
            <person name="Clum A."/>
            <person name="Dockter R.B."/>
            <person name="Fauchery L."/>
            <person name="Guy J."/>
            <person name="Iotti M."/>
            <person name="Le Tacon F."/>
            <person name="Lindquist E.A."/>
            <person name="Lipzen A."/>
            <person name="Malagnac F."/>
            <person name="Mello A."/>
            <person name="Molinier V."/>
            <person name="Miyauchi S."/>
            <person name="Poulain J."/>
            <person name="Riccioni C."/>
            <person name="Rubini A."/>
            <person name="Sitrit Y."/>
            <person name="Splivallo R."/>
            <person name="Traeger S."/>
            <person name="Wang M."/>
            <person name="Zifcakova L."/>
            <person name="Wipf D."/>
            <person name="Zambonelli A."/>
            <person name="Paolocci F."/>
            <person name="Nowrousian M."/>
            <person name="Ottonello S."/>
            <person name="Baldrian P."/>
            <person name="Spatafora J.W."/>
            <person name="Henrissat B."/>
            <person name="Nagy L.G."/>
            <person name="Aury J.M."/>
            <person name="Wincker P."/>
            <person name="Grigoriev I.V."/>
            <person name="Bonfante P."/>
            <person name="Martin F.M."/>
        </authorList>
    </citation>
    <scope>NUCLEOTIDE SEQUENCE [LARGE SCALE GENOMIC DNA]</scope>
    <source>
        <strain evidence="2 3">CCBAS932</strain>
    </source>
</reference>
<feature type="region of interest" description="Disordered" evidence="1">
    <location>
        <begin position="62"/>
        <end position="161"/>
    </location>
</feature>
<evidence type="ECO:0000313" key="2">
    <source>
        <dbReference type="EMBL" id="RPB06874.1"/>
    </source>
</evidence>
<gene>
    <name evidence="2" type="ORF">P167DRAFT_25204</name>
</gene>
<organism evidence="2 3">
    <name type="scientific">Morchella conica CCBAS932</name>
    <dbReference type="NCBI Taxonomy" id="1392247"/>
    <lineage>
        <taxon>Eukaryota</taxon>
        <taxon>Fungi</taxon>
        <taxon>Dikarya</taxon>
        <taxon>Ascomycota</taxon>
        <taxon>Pezizomycotina</taxon>
        <taxon>Pezizomycetes</taxon>
        <taxon>Pezizales</taxon>
        <taxon>Morchellaceae</taxon>
        <taxon>Morchella</taxon>
    </lineage>
</organism>
<evidence type="ECO:0000313" key="3">
    <source>
        <dbReference type="Proteomes" id="UP000277580"/>
    </source>
</evidence>
<dbReference type="InParanoid" id="A0A3N4K8L8"/>
<keyword evidence="3" id="KW-1185">Reference proteome</keyword>
<feature type="compositionally biased region" description="Low complexity" evidence="1">
    <location>
        <begin position="84"/>
        <end position="129"/>
    </location>
</feature>
<dbReference type="Proteomes" id="UP000277580">
    <property type="component" value="Unassembled WGS sequence"/>
</dbReference>
<name>A0A3N4K8L8_9PEZI</name>
<sequence>MYPAFYSLIVNCGCAWNDPALVHDRSKDCLNTNHHLPSPGSKLLLTSNITTRTKQLSQLMDGLFISPPDTPAKMPSNVSPNPNPTSDTPSPDPAATALPPSPTAPTTTTTTTPAAPTYQHTGPVIVTSTPVPPTPRTRRPSAASIALATPGPTPRSVPASSIPAHLDRKTYVTAYKHGFALAISAVMDVLDEMKEEEASGFLGMIEEAKKALEELQSGADMLWEEEVVGDRGI</sequence>
<protein>
    <submittedName>
        <fullName evidence="2">Uncharacterized protein</fullName>
    </submittedName>
</protein>
<dbReference type="AlphaFoldDB" id="A0A3N4K8L8"/>